<dbReference type="AlphaFoldDB" id="A0AAR5PCM6"/>
<reference evidence="3" key="2">
    <citation type="submission" date="2024-08" db="UniProtKB">
        <authorList>
            <consortium name="EnsemblMetazoa"/>
        </authorList>
    </citation>
    <scope>IDENTIFICATION</scope>
</reference>
<organism evidence="3 4">
    <name type="scientific">Dendroctonus ponderosae</name>
    <name type="common">Mountain pine beetle</name>
    <dbReference type="NCBI Taxonomy" id="77166"/>
    <lineage>
        <taxon>Eukaryota</taxon>
        <taxon>Metazoa</taxon>
        <taxon>Ecdysozoa</taxon>
        <taxon>Arthropoda</taxon>
        <taxon>Hexapoda</taxon>
        <taxon>Insecta</taxon>
        <taxon>Pterygota</taxon>
        <taxon>Neoptera</taxon>
        <taxon>Endopterygota</taxon>
        <taxon>Coleoptera</taxon>
        <taxon>Polyphaga</taxon>
        <taxon>Cucujiformia</taxon>
        <taxon>Curculionidae</taxon>
        <taxon>Scolytinae</taxon>
        <taxon>Dendroctonus</taxon>
    </lineage>
</organism>
<feature type="chain" id="PRO_5043568877" evidence="2">
    <location>
        <begin position="20"/>
        <end position="190"/>
    </location>
</feature>
<feature type="compositionally biased region" description="Basic and acidic residues" evidence="1">
    <location>
        <begin position="67"/>
        <end position="76"/>
    </location>
</feature>
<keyword evidence="2" id="KW-0732">Signal</keyword>
<name>A0AAR5PCM6_DENPD</name>
<feature type="region of interest" description="Disordered" evidence="1">
    <location>
        <begin position="67"/>
        <end position="91"/>
    </location>
</feature>
<feature type="signal peptide" evidence="2">
    <location>
        <begin position="1"/>
        <end position="19"/>
    </location>
</feature>
<keyword evidence="4" id="KW-1185">Reference proteome</keyword>
<reference evidence="4" key="1">
    <citation type="journal article" date="2013" name="Genome Biol.">
        <title>Draft genome of the mountain pine beetle, Dendroctonus ponderosae Hopkins, a major forest pest.</title>
        <authorList>
            <person name="Keeling C.I."/>
            <person name="Yuen M.M."/>
            <person name="Liao N.Y."/>
            <person name="Docking T.R."/>
            <person name="Chan S.K."/>
            <person name="Taylor G.A."/>
            <person name="Palmquist D.L."/>
            <person name="Jackman S.D."/>
            <person name="Nguyen A."/>
            <person name="Li M."/>
            <person name="Henderson H."/>
            <person name="Janes J.K."/>
            <person name="Zhao Y."/>
            <person name="Pandoh P."/>
            <person name="Moore R."/>
            <person name="Sperling F.A."/>
            <person name="Huber D.P."/>
            <person name="Birol I."/>
            <person name="Jones S.J."/>
            <person name="Bohlmann J."/>
        </authorList>
    </citation>
    <scope>NUCLEOTIDE SEQUENCE</scope>
</reference>
<dbReference type="GeneID" id="109536601"/>
<dbReference type="KEGG" id="dpa:109536601"/>
<dbReference type="Proteomes" id="UP000019118">
    <property type="component" value="Unassembled WGS sequence"/>
</dbReference>
<proteinExistence type="predicted"/>
<evidence type="ECO:0000313" key="4">
    <source>
        <dbReference type="Proteomes" id="UP000019118"/>
    </source>
</evidence>
<feature type="region of interest" description="Disordered" evidence="1">
    <location>
        <begin position="171"/>
        <end position="190"/>
    </location>
</feature>
<sequence>MKSQIVTLSLLVFFGSADADGPNADPQDMNKKIKHIARGIVDKWVDEGLTVTREKVERWINIVDESQAKAKAEQQRKQPQKPPADGLGDDFNQVKDTLVKTFTKIGQVQCTDCKKPGEAQNSAAGEDQRLEAMSLEELEEKQELIRRFAQMSKMAQLAKVAGSFQNLGNLKNMVQNSPQPDSVPSNHEEL</sequence>
<evidence type="ECO:0000256" key="1">
    <source>
        <dbReference type="SAM" id="MobiDB-lite"/>
    </source>
</evidence>
<dbReference type="EnsemblMetazoa" id="XM_019902887.1">
    <property type="protein sequence ID" value="XP_019758446.1"/>
    <property type="gene ID" value="LOC109536601"/>
</dbReference>
<accession>A0AAR5PCM6</accession>
<evidence type="ECO:0000313" key="3">
    <source>
        <dbReference type="EnsemblMetazoa" id="XP_019758446.1"/>
    </source>
</evidence>
<evidence type="ECO:0000256" key="2">
    <source>
        <dbReference type="SAM" id="SignalP"/>
    </source>
</evidence>
<protein>
    <submittedName>
        <fullName evidence="3">Uncharacterized protein</fullName>
    </submittedName>
</protein>